<feature type="compositionally biased region" description="Basic and acidic residues" evidence="1">
    <location>
        <begin position="87"/>
        <end position="102"/>
    </location>
</feature>
<name>A0ABY0F997_9NEIS</name>
<evidence type="ECO:0000259" key="3">
    <source>
        <dbReference type="PROSITE" id="PS50112"/>
    </source>
</evidence>
<keyword evidence="2" id="KW-0472">Membrane</keyword>
<feature type="transmembrane region" description="Helical" evidence="2">
    <location>
        <begin position="206"/>
        <end position="224"/>
    </location>
</feature>
<evidence type="ECO:0000259" key="4">
    <source>
        <dbReference type="PROSITE" id="PS50113"/>
    </source>
</evidence>
<dbReference type="InterPro" id="IPR013655">
    <property type="entry name" value="PAS_fold_3"/>
</dbReference>
<organism evidence="7 8">
    <name type="scientific">Crenobacter cavernae</name>
    <dbReference type="NCBI Taxonomy" id="2290923"/>
    <lineage>
        <taxon>Bacteria</taxon>
        <taxon>Pseudomonadati</taxon>
        <taxon>Pseudomonadota</taxon>
        <taxon>Betaproteobacteria</taxon>
        <taxon>Neisseriales</taxon>
        <taxon>Neisseriaceae</taxon>
        <taxon>Crenobacter</taxon>
    </lineage>
</organism>
<evidence type="ECO:0000256" key="1">
    <source>
        <dbReference type="SAM" id="MobiDB-lite"/>
    </source>
</evidence>
<dbReference type="CDD" id="cd00130">
    <property type="entry name" value="PAS"/>
    <property type="match status" value="2"/>
</dbReference>
<feature type="transmembrane region" description="Helical" evidence="2">
    <location>
        <begin position="12"/>
        <end position="32"/>
    </location>
</feature>
<dbReference type="Gene3D" id="3.30.70.270">
    <property type="match status" value="1"/>
</dbReference>
<dbReference type="InterPro" id="IPR000014">
    <property type="entry name" value="PAS"/>
</dbReference>
<dbReference type="InterPro" id="IPR001610">
    <property type="entry name" value="PAC"/>
</dbReference>
<dbReference type="PANTHER" id="PTHR44757">
    <property type="entry name" value="DIGUANYLATE CYCLASE DGCP"/>
    <property type="match status" value="1"/>
</dbReference>
<dbReference type="InterPro" id="IPR035965">
    <property type="entry name" value="PAS-like_dom_sf"/>
</dbReference>
<evidence type="ECO:0000256" key="2">
    <source>
        <dbReference type="SAM" id="Phobius"/>
    </source>
</evidence>
<dbReference type="SMART" id="SM00267">
    <property type="entry name" value="GGDEF"/>
    <property type="match status" value="1"/>
</dbReference>
<dbReference type="Pfam" id="PF00990">
    <property type="entry name" value="GGDEF"/>
    <property type="match status" value="1"/>
</dbReference>
<dbReference type="InterPro" id="IPR052155">
    <property type="entry name" value="Biofilm_reg_signaling"/>
</dbReference>
<dbReference type="SUPFAM" id="SSF55785">
    <property type="entry name" value="PYP-like sensor domain (PAS domain)"/>
    <property type="match status" value="2"/>
</dbReference>
<dbReference type="NCBIfam" id="TIGR00229">
    <property type="entry name" value="sensory_box"/>
    <property type="match status" value="2"/>
</dbReference>
<dbReference type="SMART" id="SM00091">
    <property type="entry name" value="PAS"/>
    <property type="match status" value="2"/>
</dbReference>
<dbReference type="InterPro" id="IPR029787">
    <property type="entry name" value="Nucleotide_cyclase"/>
</dbReference>
<accession>A0ABY0F997</accession>
<dbReference type="RefSeq" id="WP_129213673.1">
    <property type="nucleotide sequence ID" value="NZ_REGR01000015.1"/>
</dbReference>
<feature type="region of interest" description="Disordered" evidence="1">
    <location>
        <begin position="87"/>
        <end position="108"/>
    </location>
</feature>
<dbReference type="PROSITE" id="PS50112">
    <property type="entry name" value="PAS"/>
    <property type="match status" value="2"/>
</dbReference>
<dbReference type="EMBL" id="REGR01000015">
    <property type="protein sequence ID" value="RXZ42052.1"/>
    <property type="molecule type" value="Genomic_DNA"/>
</dbReference>
<protein>
    <submittedName>
        <fullName evidence="7">EAL domain-containing protein</fullName>
    </submittedName>
</protein>
<dbReference type="PANTHER" id="PTHR44757:SF4">
    <property type="entry name" value="DIGUANYLATE CYCLASE DGCE-RELATED"/>
    <property type="match status" value="1"/>
</dbReference>
<dbReference type="InterPro" id="IPR000700">
    <property type="entry name" value="PAS-assoc_C"/>
</dbReference>
<evidence type="ECO:0000259" key="6">
    <source>
        <dbReference type="PROSITE" id="PS50887"/>
    </source>
</evidence>
<gene>
    <name evidence="7" type="ORF">EBB06_13460</name>
</gene>
<evidence type="ECO:0000259" key="5">
    <source>
        <dbReference type="PROSITE" id="PS50883"/>
    </source>
</evidence>
<dbReference type="InterPro" id="IPR000160">
    <property type="entry name" value="GGDEF_dom"/>
</dbReference>
<dbReference type="SUPFAM" id="SSF55073">
    <property type="entry name" value="Nucleotide cyclase"/>
    <property type="match status" value="1"/>
</dbReference>
<feature type="domain" description="PAS" evidence="3">
    <location>
        <begin position="243"/>
        <end position="315"/>
    </location>
</feature>
<keyword evidence="8" id="KW-1185">Reference proteome</keyword>
<dbReference type="InterPro" id="IPR043128">
    <property type="entry name" value="Rev_trsase/Diguanyl_cyclase"/>
</dbReference>
<dbReference type="CDD" id="cd01948">
    <property type="entry name" value="EAL"/>
    <property type="match status" value="1"/>
</dbReference>
<keyword evidence="2" id="KW-0812">Transmembrane</keyword>
<dbReference type="CDD" id="cd01949">
    <property type="entry name" value="GGDEF"/>
    <property type="match status" value="1"/>
</dbReference>
<evidence type="ECO:0000313" key="7">
    <source>
        <dbReference type="EMBL" id="RXZ42052.1"/>
    </source>
</evidence>
<dbReference type="Pfam" id="PF13426">
    <property type="entry name" value="PAS_9"/>
    <property type="match status" value="1"/>
</dbReference>
<dbReference type="PROSITE" id="PS50113">
    <property type="entry name" value="PAC"/>
    <property type="match status" value="1"/>
</dbReference>
<dbReference type="SMART" id="SM00086">
    <property type="entry name" value="PAC"/>
    <property type="match status" value="2"/>
</dbReference>
<dbReference type="NCBIfam" id="TIGR00254">
    <property type="entry name" value="GGDEF"/>
    <property type="match status" value="1"/>
</dbReference>
<feature type="domain" description="PAC" evidence="4">
    <location>
        <begin position="318"/>
        <end position="370"/>
    </location>
</feature>
<dbReference type="Gene3D" id="3.30.450.20">
    <property type="entry name" value="PAS domain"/>
    <property type="match status" value="2"/>
</dbReference>
<dbReference type="Pfam" id="PF00563">
    <property type="entry name" value="EAL"/>
    <property type="match status" value="1"/>
</dbReference>
<keyword evidence="2" id="KW-1133">Transmembrane helix</keyword>
<dbReference type="SMART" id="SM00052">
    <property type="entry name" value="EAL"/>
    <property type="match status" value="1"/>
</dbReference>
<dbReference type="Proteomes" id="UP000290682">
    <property type="component" value="Unassembled WGS sequence"/>
</dbReference>
<feature type="domain" description="GGDEF" evidence="6">
    <location>
        <begin position="531"/>
        <end position="664"/>
    </location>
</feature>
<sequence length="946" mass="105373">MQLHRVSTNRRLLSFAWPFVMAVALLVLLGVLSQNVLTAVRAYVAGESLWSKGQKDAIYYLDQYADTGSQQAYRQYLEAIRVPQGDRKARKALDRPDPDPRTAAEGFLQGANDPADIDDLIWLFLRFRRVSYIDQAIGYWTQGDVLLAQLAEVAARLHRGLSAGTLGWQEIGQLKLEIQHINLKVTPLENAFSSTLAEGARAIQRFLFIVNLATAGILILFALARTRQLIRQSEAFERALGQSEERLNLAVSGSDYGIWDWNIADGSVYYSPRVKTLLGLAEHELEGTFQAFLDRLHPEDTAPTLDAVNRHLAGEGAYDVEYRLRTHTGEYRWFRARGQALRDGDDRAVRMSGSIFDITDRRLAQSALFAEKERAQVTLASIGDAVITVDTGGRVEYLNPVAERLIGHRIQEARGHALDTLFCIIDDAAERPAPLDSLLHDSGPAGAGRNLLLERLDGSRIAVCMVSAPIYDDKNGVSGRALVFHDMTRERQYIDSLSWQATHDALTGLTNRHEFERRLVQTLETSARRRQHHVLMYLDLDQFKVVNDTCGHAAGDELLRQVCVLLQQHLRDEDTLARLGGDEFGVLLKNCPPEAAVQVAEKLRQTVLNLHFTWGGQPFSISVSIGVVHISGTPTTLKEVMGAADVACYMAKEKGRNRVQLYSAENAELTSRYGEMEWVHRLHRALEEGRFCLYAQKIAPLSPRESPGLHFELLLRLHDEHGKLVPPAAFIPAAERYNLMTSIDRWVVRTALAALAEQPQQDHPWTCAINLSGASVGDDAFLDYLRETLLESGVDPARICFEVTETSAIANLACATRFIRELRKLGCRFSLDDFGAGMSSFGYLKHLPVDYLKIDGSFVKDMVDDPIDHAMVEVINHIGHVMGKRTIAEFVENQATLEKLKKIGVDYAQGYGVAKPLPLADVIAREFQPAVHEAGGCSPLIPDTAF</sequence>
<dbReference type="InterPro" id="IPR035919">
    <property type="entry name" value="EAL_sf"/>
</dbReference>
<proteinExistence type="predicted"/>
<dbReference type="InterPro" id="IPR001633">
    <property type="entry name" value="EAL_dom"/>
</dbReference>
<feature type="domain" description="EAL" evidence="5">
    <location>
        <begin position="675"/>
        <end position="930"/>
    </location>
</feature>
<reference evidence="7 8" key="1">
    <citation type="submission" date="2018-10" db="EMBL/GenBank/DDBJ databases">
        <title>Draft genome of Fastidiocella sp. strain 375T, a bacterium isolated from a karstic cave dripping water.</title>
        <authorList>
            <person name="Coelho C."/>
            <person name="Verissimo A."/>
            <person name="Tiago I."/>
        </authorList>
    </citation>
    <scope>NUCLEOTIDE SEQUENCE [LARGE SCALE GENOMIC DNA]</scope>
    <source>
        <strain evidence="7 8">CAVE-375</strain>
    </source>
</reference>
<dbReference type="Gene3D" id="3.20.20.450">
    <property type="entry name" value="EAL domain"/>
    <property type="match status" value="1"/>
</dbReference>
<dbReference type="PROSITE" id="PS50887">
    <property type="entry name" value="GGDEF"/>
    <property type="match status" value="1"/>
</dbReference>
<comment type="caution">
    <text evidence="7">The sequence shown here is derived from an EMBL/GenBank/DDBJ whole genome shotgun (WGS) entry which is preliminary data.</text>
</comment>
<dbReference type="Pfam" id="PF08447">
    <property type="entry name" value="PAS_3"/>
    <property type="match status" value="1"/>
</dbReference>
<evidence type="ECO:0000313" key="8">
    <source>
        <dbReference type="Proteomes" id="UP000290682"/>
    </source>
</evidence>
<dbReference type="SUPFAM" id="SSF141868">
    <property type="entry name" value="EAL domain-like"/>
    <property type="match status" value="1"/>
</dbReference>
<feature type="domain" description="PAS" evidence="3">
    <location>
        <begin position="371"/>
        <end position="418"/>
    </location>
</feature>
<dbReference type="PROSITE" id="PS50883">
    <property type="entry name" value="EAL"/>
    <property type="match status" value="1"/>
</dbReference>